<dbReference type="InterPro" id="IPR007696">
    <property type="entry name" value="DNA_mismatch_repair_MutS_core"/>
</dbReference>
<dbReference type="STRING" id="375175.AYR53_07430"/>
<dbReference type="EC" id="3.1.-.-" evidence="9"/>
<dbReference type="SUPFAM" id="SSF52540">
    <property type="entry name" value="P-loop containing nucleoside triphosphate hydrolases"/>
    <property type="match status" value="1"/>
</dbReference>
<evidence type="ECO:0000256" key="3">
    <source>
        <dbReference type="ARBA" id="ARBA00022741"/>
    </source>
</evidence>
<dbReference type="SMART" id="SM00533">
    <property type="entry name" value="MUTSd"/>
    <property type="match status" value="1"/>
</dbReference>
<dbReference type="EMBL" id="CP014873">
    <property type="protein sequence ID" value="ANK62619.1"/>
    <property type="molecule type" value="Genomic_DNA"/>
</dbReference>
<dbReference type="GO" id="GO:0019843">
    <property type="term" value="F:rRNA binding"/>
    <property type="evidence" value="ECO:0007669"/>
    <property type="project" value="UniProtKB-UniRule"/>
</dbReference>
<dbReference type="GO" id="GO:0043023">
    <property type="term" value="F:ribosomal large subunit binding"/>
    <property type="evidence" value="ECO:0007669"/>
    <property type="project" value="UniProtKB-UniRule"/>
</dbReference>
<evidence type="ECO:0000256" key="4">
    <source>
        <dbReference type="ARBA" id="ARBA00022759"/>
    </source>
</evidence>
<dbReference type="InterPro" id="IPR005747">
    <property type="entry name" value="MutS2"/>
</dbReference>
<dbReference type="Proteomes" id="UP000078582">
    <property type="component" value="Chromosome"/>
</dbReference>
<evidence type="ECO:0000256" key="8">
    <source>
        <dbReference type="ARBA" id="ARBA00023125"/>
    </source>
</evidence>
<comment type="function">
    <text evidence="9">Endonuclease that is involved in the suppression of homologous recombination and thus may have a key role in the control of bacterial genetic diversity.</text>
</comment>
<gene>
    <name evidence="9" type="primary">mutS2</name>
    <name evidence="9" type="synonym">rqcU</name>
    <name evidence="10" type="ORF">AYR53_07430</name>
</gene>
<dbReference type="InterPro" id="IPR046893">
    <property type="entry name" value="MSSS"/>
</dbReference>
<dbReference type="PROSITE" id="PS00486">
    <property type="entry name" value="DNA_MISMATCH_REPAIR_2"/>
    <property type="match status" value="1"/>
</dbReference>
<keyword evidence="1 9" id="KW-0540">Nuclease</keyword>
<keyword evidence="8 9" id="KW-0238">DNA-binding</keyword>
<comment type="similarity">
    <text evidence="9">Belongs to the DNA mismatch repair MutS family. MutS2 subfamily.</text>
</comment>
<dbReference type="GO" id="GO:0140664">
    <property type="term" value="F:ATP-dependent DNA damage sensor activity"/>
    <property type="evidence" value="ECO:0007669"/>
    <property type="project" value="InterPro"/>
</dbReference>
<keyword evidence="3 9" id="KW-0547">Nucleotide-binding</keyword>
<dbReference type="PIRSF" id="PIRSF005814">
    <property type="entry name" value="MutS_YshD"/>
    <property type="match status" value="1"/>
</dbReference>
<dbReference type="GeneID" id="42982082"/>
<dbReference type="GO" id="GO:0006298">
    <property type="term" value="P:mismatch repair"/>
    <property type="evidence" value="ECO:0007669"/>
    <property type="project" value="InterPro"/>
</dbReference>
<dbReference type="InterPro" id="IPR027417">
    <property type="entry name" value="P-loop_NTPase"/>
</dbReference>
<dbReference type="SUPFAM" id="SSF48334">
    <property type="entry name" value="DNA repair protein MutS, domain III"/>
    <property type="match status" value="1"/>
</dbReference>
<dbReference type="InterPro" id="IPR045076">
    <property type="entry name" value="MutS"/>
</dbReference>
<dbReference type="SUPFAM" id="SSF160443">
    <property type="entry name" value="SMR domain-like"/>
    <property type="match status" value="1"/>
</dbReference>
<reference evidence="10 11" key="1">
    <citation type="submission" date="2016-03" db="EMBL/GenBank/DDBJ databases">
        <title>Pediococcus and Lactobacillus from brewery environment - whole genome sequencing and assembly.</title>
        <authorList>
            <person name="Behr J."/>
            <person name="Geissler A.J."/>
            <person name="Vogel R.F."/>
        </authorList>
    </citation>
    <scope>NUCLEOTIDE SEQUENCE [LARGE SCALE GENOMIC DNA]</scope>
    <source>
        <strain evidence="10 11">TMW 1.1989</strain>
    </source>
</reference>
<keyword evidence="5 9" id="KW-0378">Hydrolase</keyword>
<dbReference type="Pfam" id="PF01713">
    <property type="entry name" value="Smr"/>
    <property type="match status" value="1"/>
</dbReference>
<evidence type="ECO:0000256" key="2">
    <source>
        <dbReference type="ARBA" id="ARBA00022730"/>
    </source>
</evidence>
<keyword evidence="6 9" id="KW-0067">ATP-binding</keyword>
<evidence type="ECO:0000313" key="10">
    <source>
        <dbReference type="EMBL" id="ANK62619.1"/>
    </source>
</evidence>
<evidence type="ECO:0000256" key="9">
    <source>
        <dbReference type="HAMAP-Rule" id="MF_00092"/>
    </source>
</evidence>
<accession>A0A192H1E0</accession>
<protein>
    <recommendedName>
        <fullName evidence="9">Endonuclease MutS2</fullName>
        <ecNumber evidence="9">3.1.-.-</ecNumber>
    </recommendedName>
    <alternativeName>
        <fullName evidence="9">Ribosome-associated protein quality control-upstream factor</fullName>
        <shortName evidence="9">RQC-upstream factor</shortName>
        <shortName evidence="9">RqcU</shortName>
        <ecNumber evidence="9">3.6.4.-</ecNumber>
    </alternativeName>
</protein>
<dbReference type="InterPro" id="IPR002625">
    <property type="entry name" value="Smr_dom"/>
</dbReference>
<dbReference type="SMART" id="SM00534">
    <property type="entry name" value="MUTSac"/>
    <property type="match status" value="1"/>
</dbReference>
<dbReference type="Pfam" id="PF00488">
    <property type="entry name" value="MutS_V"/>
    <property type="match status" value="1"/>
</dbReference>
<dbReference type="Gene3D" id="3.30.1370.110">
    <property type="match status" value="1"/>
</dbReference>
<dbReference type="HAMAP" id="MF_00092">
    <property type="entry name" value="MutS2"/>
    <property type="match status" value="1"/>
</dbReference>
<dbReference type="InterPro" id="IPR036187">
    <property type="entry name" value="DNA_mismatch_repair_MutS_sf"/>
</dbReference>
<dbReference type="Gene3D" id="3.40.50.300">
    <property type="entry name" value="P-loop containing nucleotide triphosphate hydrolases"/>
    <property type="match status" value="1"/>
</dbReference>
<evidence type="ECO:0000256" key="6">
    <source>
        <dbReference type="ARBA" id="ARBA00022840"/>
    </source>
</evidence>
<dbReference type="GO" id="GO:0004519">
    <property type="term" value="F:endonuclease activity"/>
    <property type="evidence" value="ECO:0007669"/>
    <property type="project" value="UniProtKB-UniRule"/>
</dbReference>
<keyword evidence="2 9" id="KW-0699">rRNA-binding</keyword>
<dbReference type="GO" id="GO:0005524">
    <property type="term" value="F:ATP binding"/>
    <property type="evidence" value="ECO:0007669"/>
    <property type="project" value="UniProtKB-UniRule"/>
</dbReference>
<organism evidence="10 11">
    <name type="scientific">Loigolactobacillus backii</name>
    <dbReference type="NCBI Taxonomy" id="375175"/>
    <lineage>
        <taxon>Bacteria</taxon>
        <taxon>Bacillati</taxon>
        <taxon>Bacillota</taxon>
        <taxon>Bacilli</taxon>
        <taxon>Lactobacillales</taxon>
        <taxon>Lactobacillaceae</taxon>
        <taxon>Loigolactobacillus</taxon>
    </lineage>
</organism>
<dbReference type="GO" id="GO:0030983">
    <property type="term" value="F:mismatched DNA binding"/>
    <property type="evidence" value="ECO:0007669"/>
    <property type="project" value="InterPro"/>
</dbReference>
<evidence type="ECO:0000256" key="1">
    <source>
        <dbReference type="ARBA" id="ARBA00022722"/>
    </source>
</evidence>
<name>A0A192H1E0_9LACO</name>
<dbReference type="Pfam" id="PF20297">
    <property type="entry name" value="MSSS"/>
    <property type="match status" value="1"/>
</dbReference>
<dbReference type="InterPro" id="IPR000432">
    <property type="entry name" value="DNA_mismatch_repair_MutS_C"/>
</dbReference>
<dbReference type="PANTHER" id="PTHR48466:SF2">
    <property type="entry name" value="OS10G0509000 PROTEIN"/>
    <property type="match status" value="1"/>
</dbReference>
<proteinExistence type="inferred from homology"/>
<dbReference type="RefSeq" id="WP_068280880.1">
    <property type="nucleotide sequence ID" value="NZ_CP014873.1"/>
</dbReference>
<dbReference type="CDD" id="cd03280">
    <property type="entry name" value="ABC_MutS2"/>
    <property type="match status" value="1"/>
</dbReference>
<dbReference type="GO" id="GO:0045910">
    <property type="term" value="P:negative regulation of DNA recombination"/>
    <property type="evidence" value="ECO:0007669"/>
    <property type="project" value="InterPro"/>
</dbReference>
<evidence type="ECO:0000256" key="7">
    <source>
        <dbReference type="ARBA" id="ARBA00022884"/>
    </source>
</evidence>
<dbReference type="PROSITE" id="PS50828">
    <property type="entry name" value="SMR"/>
    <property type="match status" value="1"/>
</dbReference>
<evidence type="ECO:0000256" key="5">
    <source>
        <dbReference type="ARBA" id="ARBA00022801"/>
    </source>
</evidence>
<dbReference type="EC" id="3.6.4.-" evidence="9"/>
<feature type="binding site" evidence="9">
    <location>
        <begin position="334"/>
        <end position="341"/>
    </location>
    <ligand>
        <name>ATP</name>
        <dbReference type="ChEBI" id="CHEBI:30616"/>
    </ligand>
</feature>
<dbReference type="PANTHER" id="PTHR48466">
    <property type="entry name" value="OS10G0509000 PROTEIN-RELATED"/>
    <property type="match status" value="1"/>
</dbReference>
<evidence type="ECO:0000313" key="11">
    <source>
        <dbReference type="Proteomes" id="UP000078582"/>
    </source>
</evidence>
<dbReference type="OrthoDB" id="9808166at2"/>
<keyword evidence="4 9" id="KW-0255">Endonuclease</keyword>
<comment type="function">
    <text evidence="9">Acts as a ribosome collision sensor, splitting the ribosome into its 2 subunits. Detects stalled/collided 70S ribosomes which it binds and splits by an ATP-hydrolysis driven conformational change. Acts upstream of the ribosome quality control system (RQC), a ribosome-associated complex that mediates the extraction of incompletely synthesized nascent chains from stalled ribosomes and their subsequent degradation. Probably generates substrates for RQC.</text>
</comment>
<comment type="subunit">
    <text evidence="9">Homodimer. Binds to stalled ribosomes, contacting rRNA.</text>
</comment>
<keyword evidence="7 9" id="KW-0694">RNA-binding</keyword>
<keyword evidence="11" id="KW-1185">Reference proteome</keyword>
<dbReference type="InterPro" id="IPR036063">
    <property type="entry name" value="Smr_dom_sf"/>
</dbReference>
<dbReference type="NCBIfam" id="TIGR01069">
    <property type="entry name" value="mutS2"/>
    <property type="match status" value="1"/>
</dbReference>
<dbReference type="GO" id="GO:0072344">
    <property type="term" value="P:rescue of stalled ribosome"/>
    <property type="evidence" value="ECO:0007669"/>
    <property type="project" value="UniProtKB-UniRule"/>
</dbReference>
<sequence length="785" mass="87262">MDSKILATLEFSKIKQAIEQYTVSALGKQMSRQLVPTADQATIQRALDETKDAADILRLKGAIPVPQLENIRPHMKRLVIGATLNGLELAQIGRVLRATAEVDRFFTDLRGAEIDLRQLYHWQDELATLTSLTRRLRVSLEDDGHVTDDASTKLKGIRNGIQQLEGQIRERMGSFTRGKQAKYLSEPIITIRNERYVIPVKQEYRSHFGGVVHDQSATGLTLFIEPQSVLDLNNRLRQRQVEERQEVQRLLAELSNELAPYQTEIIQNADILGHLDFANAKARYAKAIKATEPLLDDANHVNLRQARHPLIAADKVVANDISIGENFQAVVITGPNTGGKTITLKTIGLLQLMAQAGLFIPANEESHVGIFADIFADIGDEQSIEQNLSTFSAHMSNIVTILKRIDGKSLVLLDEVGAGTDPQEGAALAISILDRIGTIGSYVMATTHYPELKAYGYNRPNTINASMEFDVETLQPTYRLLMGVPGRSNAFDIALRLGLDPLVISQSKSLMSDDSQDLNNMITDLENQRKAAQKEYHEAQVTLQKATELYDDLESASREFFNARQTQLDKAKDQANEIVNKAQKESNQIIHELRQLQLSGQAGVKEHQLIAAKTDLENLKQNKALAKNKVLRHEKNKQALKVGDDVLVTTYGQHGVLLQQLDKKYWEVQVGIIKLKVKVSDLEKTKAEAPQKQKQHTTTIHATNRVNPTLDLRGERYENALAKVDRYIDSALLAGYPQVTIVHGKGTGVLRQGITSYLQGNRQVKKFAFAPANAGGNGATVVTFK</sequence>
<dbReference type="FunFam" id="3.40.50.300:FF:000830">
    <property type="entry name" value="Endonuclease MutS2"/>
    <property type="match status" value="1"/>
</dbReference>
<dbReference type="SMART" id="SM00463">
    <property type="entry name" value="SMR"/>
    <property type="match status" value="1"/>
</dbReference>
<dbReference type="AlphaFoldDB" id="A0A192H1E0"/>
<dbReference type="GO" id="GO:0016887">
    <property type="term" value="F:ATP hydrolysis activity"/>
    <property type="evidence" value="ECO:0007669"/>
    <property type="project" value="InterPro"/>
</dbReference>